<reference evidence="2 3" key="1">
    <citation type="submission" date="2015-03" db="EMBL/GenBank/DDBJ databases">
        <title>Genome sequence of Pseudoalteromonas aurantia.</title>
        <authorList>
            <person name="Xie B.-B."/>
            <person name="Rong J.-C."/>
            <person name="Qin Q.-L."/>
            <person name="Zhang Y.-Z."/>
        </authorList>
    </citation>
    <scope>NUCLEOTIDE SEQUENCE [LARGE SCALE GENOMIC DNA]</scope>
    <source>
        <strain evidence="2 3">208</strain>
    </source>
</reference>
<evidence type="ECO:0000313" key="3">
    <source>
        <dbReference type="Proteomes" id="UP000615755"/>
    </source>
</evidence>
<accession>A0ABR9EBN1</accession>
<keyword evidence="1" id="KW-1133">Transmembrane helix</keyword>
<protein>
    <submittedName>
        <fullName evidence="2">Uncharacterized protein</fullName>
    </submittedName>
</protein>
<proteinExistence type="predicted"/>
<keyword evidence="1" id="KW-0472">Membrane</keyword>
<evidence type="ECO:0000256" key="1">
    <source>
        <dbReference type="SAM" id="Phobius"/>
    </source>
</evidence>
<feature type="transmembrane region" description="Helical" evidence="1">
    <location>
        <begin position="34"/>
        <end position="54"/>
    </location>
</feature>
<keyword evidence="3" id="KW-1185">Reference proteome</keyword>
<organism evidence="2 3">
    <name type="scientific">Pseudoalteromonas aurantia 208</name>
    <dbReference type="NCBI Taxonomy" id="1314867"/>
    <lineage>
        <taxon>Bacteria</taxon>
        <taxon>Pseudomonadati</taxon>
        <taxon>Pseudomonadota</taxon>
        <taxon>Gammaproteobacteria</taxon>
        <taxon>Alteromonadales</taxon>
        <taxon>Pseudoalteromonadaceae</taxon>
        <taxon>Pseudoalteromonas</taxon>
    </lineage>
</organism>
<dbReference type="EMBL" id="AQGV01000012">
    <property type="protein sequence ID" value="MBE0368147.1"/>
    <property type="molecule type" value="Genomic_DNA"/>
</dbReference>
<evidence type="ECO:0000313" key="2">
    <source>
        <dbReference type="EMBL" id="MBE0368147.1"/>
    </source>
</evidence>
<keyword evidence="1" id="KW-0812">Transmembrane</keyword>
<sequence length="67" mass="7088">MPFIAINGVFVLVPAAMFLNYKAAAGAFDTTFVAIQIIELIVGAVNGALMFLNIRDGKKLTGKKKGS</sequence>
<name>A0ABR9EBN1_9GAMM</name>
<dbReference type="Proteomes" id="UP000615755">
    <property type="component" value="Unassembled WGS sequence"/>
</dbReference>
<gene>
    <name evidence="2" type="ORF">PAUR_a1683</name>
</gene>
<comment type="caution">
    <text evidence="2">The sequence shown here is derived from an EMBL/GenBank/DDBJ whole genome shotgun (WGS) entry which is preliminary data.</text>
</comment>